<accession>F2AS18</accession>
<keyword evidence="5" id="KW-0378">Hydrolase</keyword>
<dbReference type="InterPro" id="IPR036412">
    <property type="entry name" value="HAD-like_sf"/>
</dbReference>
<comment type="cofactor">
    <cofactor evidence="4">
        <name>Mg(2+)</name>
        <dbReference type="ChEBI" id="CHEBI:18420"/>
    </cofactor>
    <text evidence="4">Divalent metal ions. Mg(2+) is the most effective.</text>
</comment>
<protein>
    <submittedName>
        <fullName evidence="5">HAD-superfamily hydrolase, subfamily IIA</fullName>
    </submittedName>
</protein>
<dbReference type="EMBL" id="AFAR01000138">
    <property type="protein sequence ID" value="EGF27513.1"/>
    <property type="molecule type" value="Genomic_DNA"/>
</dbReference>
<dbReference type="PATRIC" id="fig|991778.3.peg.2660"/>
<feature type="binding site" evidence="4">
    <location>
        <position position="33"/>
    </location>
    <ligand>
        <name>Mg(2+)</name>
        <dbReference type="ChEBI" id="CHEBI:18420"/>
    </ligand>
</feature>
<dbReference type="NCBIfam" id="TIGR01460">
    <property type="entry name" value="HAD-SF-IIA"/>
    <property type="match status" value="1"/>
</dbReference>
<name>F2AS18_RHOBT</name>
<dbReference type="Gene3D" id="3.40.50.1000">
    <property type="entry name" value="HAD superfamily/HAD-like"/>
    <property type="match status" value="2"/>
</dbReference>
<dbReference type="SFLD" id="SFLDG01139">
    <property type="entry name" value="C2.A:_Pyridoxal_Phosphate_Phos"/>
    <property type="match status" value="1"/>
</dbReference>
<comment type="caution">
    <text evidence="5">The sequence shown here is derived from an EMBL/GenBank/DDBJ whole genome shotgun (WGS) entry which is preliminary data.</text>
</comment>
<feature type="active site" description="Nucleophile" evidence="2">
    <location>
        <position position="31"/>
    </location>
</feature>
<dbReference type="PANTHER" id="PTHR19288">
    <property type="entry name" value="4-NITROPHENYLPHOSPHATASE-RELATED"/>
    <property type="match status" value="1"/>
</dbReference>
<keyword evidence="4" id="KW-0460">Magnesium</keyword>
<proteinExistence type="inferred from homology"/>
<evidence type="ECO:0000256" key="2">
    <source>
        <dbReference type="PIRSR" id="PIRSR000915-1"/>
    </source>
</evidence>
<feature type="binding site" evidence="4">
    <location>
        <position position="31"/>
    </location>
    <ligand>
        <name>Mg(2+)</name>
        <dbReference type="ChEBI" id="CHEBI:18420"/>
    </ligand>
</feature>
<evidence type="ECO:0000313" key="5">
    <source>
        <dbReference type="EMBL" id="EGF27513.1"/>
    </source>
</evidence>
<evidence type="ECO:0000256" key="4">
    <source>
        <dbReference type="PIRSR" id="PIRSR000915-3"/>
    </source>
</evidence>
<dbReference type="GO" id="GO:0046872">
    <property type="term" value="F:metal ion binding"/>
    <property type="evidence" value="ECO:0007669"/>
    <property type="project" value="UniProtKB-KW"/>
</dbReference>
<organism evidence="5 6">
    <name type="scientific">Rhodopirellula baltica WH47</name>
    <dbReference type="NCBI Taxonomy" id="991778"/>
    <lineage>
        <taxon>Bacteria</taxon>
        <taxon>Pseudomonadati</taxon>
        <taxon>Planctomycetota</taxon>
        <taxon>Planctomycetia</taxon>
        <taxon>Pirellulales</taxon>
        <taxon>Pirellulaceae</taxon>
        <taxon>Rhodopirellula</taxon>
    </lineage>
</organism>
<gene>
    <name evidence="5" type="ORF">RBWH47_02465</name>
</gene>
<reference evidence="5 6" key="1">
    <citation type="journal article" date="2013" name="Mar. Genomics">
        <title>Expression of sulfatases in Rhodopirellula baltica and the diversity of sulfatases in the genus Rhodopirellula.</title>
        <authorList>
            <person name="Wegner C.E."/>
            <person name="Richter-Heitmann T."/>
            <person name="Klindworth A."/>
            <person name="Klockow C."/>
            <person name="Richter M."/>
            <person name="Achstetter T."/>
            <person name="Glockner F.O."/>
            <person name="Harder J."/>
        </authorList>
    </citation>
    <scope>NUCLEOTIDE SEQUENCE [LARGE SCALE GENOMIC DNA]</scope>
    <source>
        <strain evidence="5 6">WH47</strain>
    </source>
</reference>
<dbReference type="InterPro" id="IPR006357">
    <property type="entry name" value="HAD-SF_hydro_IIA"/>
</dbReference>
<dbReference type="PANTHER" id="PTHR19288:SF46">
    <property type="entry name" value="HALOACID DEHALOGENASE-LIKE HYDROLASE DOMAIN-CONTAINING PROTEIN 2"/>
    <property type="match status" value="1"/>
</dbReference>
<dbReference type="GO" id="GO:0005737">
    <property type="term" value="C:cytoplasm"/>
    <property type="evidence" value="ECO:0007669"/>
    <property type="project" value="TreeGrafter"/>
</dbReference>
<evidence type="ECO:0000313" key="6">
    <source>
        <dbReference type="Proteomes" id="UP000006222"/>
    </source>
</evidence>
<dbReference type="GO" id="GO:0016791">
    <property type="term" value="F:phosphatase activity"/>
    <property type="evidence" value="ECO:0007669"/>
    <property type="project" value="TreeGrafter"/>
</dbReference>
<feature type="binding site" evidence="3">
    <location>
        <position position="202"/>
    </location>
    <ligand>
        <name>substrate</name>
    </ligand>
</feature>
<dbReference type="Pfam" id="PF13344">
    <property type="entry name" value="Hydrolase_6"/>
    <property type="match status" value="1"/>
</dbReference>
<dbReference type="CDD" id="cd07530">
    <property type="entry name" value="HAD_Pase_UmpH-like"/>
    <property type="match status" value="1"/>
</dbReference>
<dbReference type="Pfam" id="PF13242">
    <property type="entry name" value="Hydrolase_like"/>
    <property type="match status" value="1"/>
</dbReference>
<dbReference type="Proteomes" id="UP000006222">
    <property type="component" value="Unassembled WGS sequence"/>
</dbReference>
<feature type="binding site" evidence="4">
    <location>
        <position position="227"/>
    </location>
    <ligand>
        <name>Mg(2+)</name>
        <dbReference type="ChEBI" id="CHEBI:18420"/>
    </ligand>
</feature>
<dbReference type="SFLD" id="SFLDS00003">
    <property type="entry name" value="Haloacid_Dehalogenase"/>
    <property type="match status" value="1"/>
</dbReference>
<dbReference type="PIRSF" id="PIRSF000915">
    <property type="entry name" value="PGP-type_phosphatase"/>
    <property type="match status" value="1"/>
</dbReference>
<keyword evidence="4" id="KW-0479">Metal-binding</keyword>
<sequence length="305" mass="32999">MRSQDWQTIVNQVFDSRTSCSDLMKTGFLIDMDGVIYRGSELIPGADQFIDVLIRQDIPFLFLTNNSQRTRRDVQTKLHRMGIFVEESHIFTCAMATARFLAKLKPNGTAYIIGEGGLLQAMHQNGFSIVDHSPDFVVVGEGRTITLNALESAVDMILGGAKLIATNLDPSCPTKNGTRPGCGATVAYLEAVTGRKAFSVGKPSPIMMRAARKELKLATSQTVMVGDTMETDILGGVQMGYRTVLTLSGGTNKEDLGQFAYGPDVIVDSIAELCDVSEFVQSSLPVGNREDDTVTNFAAWAAANA</sequence>
<evidence type="ECO:0000256" key="3">
    <source>
        <dbReference type="PIRSR" id="PIRSR000915-2"/>
    </source>
</evidence>
<evidence type="ECO:0000256" key="1">
    <source>
        <dbReference type="PIRNR" id="PIRNR000915"/>
    </source>
</evidence>
<feature type="active site" description="Proton donor" evidence="2">
    <location>
        <position position="33"/>
    </location>
</feature>
<comment type="similarity">
    <text evidence="1">Belongs to the HAD-like hydrolase superfamily.</text>
</comment>
<dbReference type="AlphaFoldDB" id="F2AS18"/>
<dbReference type="SUPFAM" id="SSF56784">
    <property type="entry name" value="HAD-like"/>
    <property type="match status" value="1"/>
</dbReference>
<dbReference type="InterPro" id="IPR023214">
    <property type="entry name" value="HAD_sf"/>
</dbReference>